<dbReference type="NCBIfam" id="TIGR01258">
    <property type="entry name" value="pgm_1"/>
    <property type="match status" value="1"/>
</dbReference>
<feature type="binding site" evidence="4 6">
    <location>
        <position position="106"/>
    </location>
    <ligand>
        <name>substrate</name>
    </ligand>
</feature>
<feature type="binding site" evidence="4 6">
    <location>
        <begin position="29"/>
        <end position="30"/>
    </location>
    <ligand>
        <name>substrate</name>
    </ligand>
</feature>
<dbReference type="InterPro" id="IPR005952">
    <property type="entry name" value="Phosphogly_mut1"/>
</dbReference>
<evidence type="ECO:0000256" key="7">
    <source>
        <dbReference type="PIRSR" id="PIRSR613078-3"/>
    </source>
</evidence>
<dbReference type="InterPro" id="IPR013078">
    <property type="entry name" value="His_Pase_superF_clade-1"/>
</dbReference>
<organism evidence="9 10">
    <name type="scientific">Actinacidiphila alni</name>
    <dbReference type="NCBI Taxonomy" id="380248"/>
    <lineage>
        <taxon>Bacteria</taxon>
        <taxon>Bacillati</taxon>
        <taxon>Actinomycetota</taxon>
        <taxon>Actinomycetes</taxon>
        <taxon>Kitasatosporales</taxon>
        <taxon>Streptomycetaceae</taxon>
        <taxon>Actinacidiphila</taxon>
    </lineage>
</organism>
<comment type="function">
    <text evidence="4 8">Catalyzes the interconversion of 2-phosphoglycerate and 3-phosphoglycerate.</text>
</comment>
<dbReference type="PANTHER" id="PTHR11931">
    <property type="entry name" value="PHOSPHOGLYCERATE MUTASE"/>
    <property type="match status" value="1"/>
</dbReference>
<evidence type="ECO:0000256" key="6">
    <source>
        <dbReference type="PIRSR" id="PIRSR613078-2"/>
    </source>
</evidence>
<dbReference type="GO" id="GO:0006094">
    <property type="term" value="P:gluconeogenesis"/>
    <property type="evidence" value="ECO:0007669"/>
    <property type="project" value="UniProtKB-UniRule"/>
</dbReference>
<evidence type="ECO:0000256" key="2">
    <source>
        <dbReference type="ARBA" id="ARBA00023152"/>
    </source>
</evidence>
<dbReference type="HAMAP" id="MF_01039">
    <property type="entry name" value="PGAM_GpmA"/>
    <property type="match status" value="1"/>
</dbReference>
<dbReference type="PROSITE" id="PS00175">
    <property type="entry name" value="PG_MUTASE"/>
    <property type="match status" value="1"/>
</dbReference>
<dbReference type="InterPro" id="IPR001345">
    <property type="entry name" value="PG/BPGM_mutase_AS"/>
</dbReference>
<comment type="pathway">
    <text evidence="4 8">Carbohydrate degradation; glycolysis; pyruvate from D-glyceraldehyde 3-phosphate: step 3/5.</text>
</comment>
<evidence type="ECO:0000256" key="8">
    <source>
        <dbReference type="RuleBase" id="RU004512"/>
    </source>
</evidence>
<dbReference type="RefSeq" id="WP_218160120.1">
    <property type="nucleotide sequence ID" value="NZ_FONG01000020.1"/>
</dbReference>
<dbReference type="EC" id="5.4.2.11" evidence="4 8"/>
<dbReference type="STRING" id="380248.SAMN05216251_1203"/>
<dbReference type="Pfam" id="PF00300">
    <property type="entry name" value="His_Phos_1"/>
    <property type="match status" value="1"/>
</dbReference>
<dbReference type="SUPFAM" id="SSF53254">
    <property type="entry name" value="Phosphoglycerate mutase-like"/>
    <property type="match status" value="1"/>
</dbReference>
<feature type="binding site" evidence="4 6">
    <location>
        <begin position="16"/>
        <end position="23"/>
    </location>
    <ligand>
        <name>substrate</name>
    </ligand>
</feature>
<dbReference type="Proteomes" id="UP000199323">
    <property type="component" value="Unassembled WGS sequence"/>
</dbReference>
<evidence type="ECO:0000256" key="1">
    <source>
        <dbReference type="ARBA" id="ARBA00006717"/>
    </source>
</evidence>
<evidence type="ECO:0000256" key="5">
    <source>
        <dbReference type="PIRSR" id="PIRSR613078-1"/>
    </source>
</evidence>
<feature type="binding site" evidence="4 6">
    <location>
        <begin position="191"/>
        <end position="192"/>
    </location>
    <ligand>
        <name>substrate</name>
    </ligand>
</feature>
<comment type="catalytic activity">
    <reaction evidence="4 8">
        <text>(2R)-2-phosphoglycerate = (2R)-3-phosphoglycerate</text>
        <dbReference type="Rhea" id="RHEA:15901"/>
        <dbReference type="ChEBI" id="CHEBI:58272"/>
        <dbReference type="ChEBI" id="CHEBI:58289"/>
        <dbReference type="EC" id="5.4.2.11"/>
    </reaction>
</comment>
<dbReference type="GO" id="GO:0006096">
    <property type="term" value="P:glycolytic process"/>
    <property type="evidence" value="ECO:0007669"/>
    <property type="project" value="UniProtKB-UniRule"/>
</dbReference>
<dbReference type="GO" id="GO:0004619">
    <property type="term" value="F:phosphoglycerate mutase activity"/>
    <property type="evidence" value="ECO:0007669"/>
    <property type="project" value="UniProtKB-UniRule"/>
</dbReference>
<feature type="binding site" evidence="4 6">
    <location>
        <begin position="95"/>
        <end position="98"/>
    </location>
    <ligand>
        <name>substrate</name>
    </ligand>
</feature>
<sequence>MSRTAGPAPATLILLRHGQSLANAQGRFTGWTDVPLTPRGEDEARTAARLLVRDGLRPDAVHTSVLRRSIRTADLVLAELDRAWLPVLRTWRLNERQYGALAGRPKSEVRREVGDDRYRELRRSVTARPAPSPPAELALLRADPRYARLRPDAIPPAETFADVVARITPYWTDELAPALRAGRTVLVVAHGNALRALIAVLDRLDDAAVERLNVPTGAPLLYALTGDLRPVAAGGRYLDPVTAHAAAAAVAAEGH</sequence>
<gene>
    <name evidence="4" type="primary">gpmA</name>
    <name evidence="9" type="ORF">SAMN05216251_1203</name>
</gene>
<keyword evidence="3 4" id="KW-0413">Isomerase</keyword>
<proteinExistence type="inferred from homology"/>
<feature type="active site" description="Tele-phosphohistidine intermediate" evidence="4 5">
    <location>
        <position position="17"/>
    </location>
</feature>
<feature type="binding site" evidence="4 6">
    <location>
        <position position="68"/>
    </location>
    <ligand>
        <name>substrate</name>
    </ligand>
</feature>
<protein>
    <recommendedName>
        <fullName evidence="4 8">2,3-bisphosphoglycerate-dependent phosphoglycerate mutase</fullName>
        <shortName evidence="4">BPG-dependent PGAM</shortName>
        <shortName evidence="4">PGAM</shortName>
        <shortName evidence="4">Phosphoglyceromutase</shortName>
        <shortName evidence="4">dPGM</shortName>
        <ecNumber evidence="4 8">5.4.2.11</ecNumber>
    </recommendedName>
</protein>
<dbReference type="Gene3D" id="3.40.50.1240">
    <property type="entry name" value="Phosphoglycerate mutase-like"/>
    <property type="match status" value="1"/>
</dbReference>
<feature type="binding site" evidence="4 6">
    <location>
        <begin position="122"/>
        <end position="123"/>
    </location>
    <ligand>
        <name>substrate</name>
    </ligand>
</feature>
<evidence type="ECO:0000256" key="4">
    <source>
        <dbReference type="HAMAP-Rule" id="MF_01039"/>
    </source>
</evidence>
<feature type="site" description="Transition state stabilizer" evidence="4 7">
    <location>
        <position position="190"/>
    </location>
</feature>
<feature type="active site" description="Proton donor/acceptor" evidence="4 5">
    <location>
        <position position="95"/>
    </location>
</feature>
<name>A0A1I2JU41_9ACTN</name>
<keyword evidence="2 4" id="KW-0324">Glycolysis</keyword>
<dbReference type="UniPathway" id="UPA00109">
    <property type="reaction ID" value="UER00186"/>
</dbReference>
<dbReference type="AlphaFoldDB" id="A0A1I2JU41"/>
<dbReference type="SMART" id="SM00855">
    <property type="entry name" value="PGAM"/>
    <property type="match status" value="1"/>
</dbReference>
<keyword evidence="10" id="KW-1185">Reference proteome</keyword>
<reference evidence="9 10" key="1">
    <citation type="submission" date="2016-10" db="EMBL/GenBank/DDBJ databases">
        <authorList>
            <person name="de Groot N.N."/>
        </authorList>
    </citation>
    <scope>NUCLEOTIDE SEQUENCE [LARGE SCALE GENOMIC DNA]</scope>
    <source>
        <strain evidence="9 10">CGMCC 4.3510</strain>
    </source>
</reference>
<dbReference type="InterPro" id="IPR029033">
    <property type="entry name" value="His_PPase_superfam"/>
</dbReference>
<dbReference type="PIRSF" id="PIRSF000709">
    <property type="entry name" value="6PFK_2-Ptase"/>
    <property type="match status" value="1"/>
</dbReference>
<evidence type="ECO:0000256" key="3">
    <source>
        <dbReference type="ARBA" id="ARBA00023235"/>
    </source>
</evidence>
<evidence type="ECO:0000313" key="9">
    <source>
        <dbReference type="EMBL" id="SFF58054.1"/>
    </source>
</evidence>
<keyword evidence="4" id="KW-0312">Gluconeogenesis</keyword>
<dbReference type="CDD" id="cd07067">
    <property type="entry name" value="HP_PGM_like"/>
    <property type="match status" value="1"/>
</dbReference>
<accession>A0A1I2JU41</accession>
<comment type="similarity">
    <text evidence="1 4">Belongs to the phosphoglycerate mutase family. BPG-dependent PGAM subfamily.</text>
</comment>
<dbReference type="EMBL" id="FONG01000020">
    <property type="protein sequence ID" value="SFF58054.1"/>
    <property type="molecule type" value="Genomic_DNA"/>
</dbReference>
<evidence type="ECO:0000313" key="10">
    <source>
        <dbReference type="Proteomes" id="UP000199323"/>
    </source>
</evidence>